<dbReference type="EMBL" id="JAJFBX010000010">
    <property type="protein sequence ID" value="MCC2747077.1"/>
    <property type="molecule type" value="Genomic_DNA"/>
</dbReference>
<organism evidence="2 4">
    <name type="scientific">Agathobacter rectalis</name>
    <dbReference type="NCBI Taxonomy" id="39491"/>
    <lineage>
        <taxon>Bacteria</taxon>
        <taxon>Bacillati</taxon>
        <taxon>Bacillota</taxon>
        <taxon>Clostridia</taxon>
        <taxon>Lachnospirales</taxon>
        <taxon>Lachnospiraceae</taxon>
        <taxon>Agathobacter</taxon>
    </lineage>
</organism>
<sequence>MRQLKLPLEIEKLIDISDPVYTFCEVMDHIDLSRYFVEKGYKTGHPRCDAQKLLKVILFAFMENGICSLRKIEKLCRNDIRYMYLLDGMKTPSFATFGNLIRNELTDSIEQIFEDINSYIFAKDHVDLQHTYIDGTKIEANANRYTWV</sequence>
<reference evidence="3" key="2">
    <citation type="submission" date="2021-10" db="EMBL/GenBank/DDBJ databases">
        <title>Collection of gut derived symbiotic bacterial strains cultured from healthy donors.</title>
        <authorList>
            <person name="Lin H."/>
            <person name="Littmann E."/>
            <person name="Claire K."/>
            <person name="Pamer E."/>
        </authorList>
    </citation>
    <scope>NUCLEOTIDE SEQUENCE</scope>
    <source>
        <strain evidence="3">MSK.22.92</strain>
    </source>
</reference>
<evidence type="ECO:0000313" key="2">
    <source>
        <dbReference type="EMBL" id="CUM87746.1"/>
    </source>
</evidence>
<name>A0A173SCN5_9FIRM</name>
<dbReference type="AlphaFoldDB" id="A0A173SCN5"/>
<evidence type="ECO:0000313" key="4">
    <source>
        <dbReference type="Proteomes" id="UP000095673"/>
    </source>
</evidence>
<gene>
    <name evidence="2" type="ORF">ERS852580_00966</name>
    <name evidence="3" type="ORF">LK487_08545</name>
</gene>
<dbReference type="Proteomes" id="UP000095673">
    <property type="component" value="Unassembled WGS sequence"/>
</dbReference>
<dbReference type="RefSeq" id="WP_306723383.1">
    <property type="nucleotide sequence ID" value="NZ_JAAISB010000003.1"/>
</dbReference>
<dbReference type="PANTHER" id="PTHR33408">
    <property type="entry name" value="TRANSPOSASE"/>
    <property type="match status" value="1"/>
</dbReference>
<evidence type="ECO:0000259" key="1">
    <source>
        <dbReference type="Pfam" id="PF05598"/>
    </source>
</evidence>
<accession>A0A173SCN5</accession>
<dbReference type="PANTHER" id="PTHR33408:SF2">
    <property type="entry name" value="TRANSPOSASE DDE DOMAIN-CONTAINING PROTEIN"/>
    <property type="match status" value="1"/>
</dbReference>
<protein>
    <submittedName>
        <fullName evidence="2 3">Transposase</fullName>
    </submittedName>
</protein>
<dbReference type="InterPro" id="IPR008490">
    <property type="entry name" value="Transposase_InsH_N"/>
</dbReference>
<dbReference type="Proteomes" id="UP001197847">
    <property type="component" value="Unassembled WGS sequence"/>
</dbReference>
<dbReference type="EMBL" id="CYXM01000003">
    <property type="protein sequence ID" value="CUM87746.1"/>
    <property type="molecule type" value="Genomic_DNA"/>
</dbReference>
<feature type="domain" description="Transposase InsH N-terminal" evidence="1">
    <location>
        <begin position="9"/>
        <end position="100"/>
    </location>
</feature>
<proteinExistence type="predicted"/>
<reference evidence="2 4" key="1">
    <citation type="submission" date="2015-09" db="EMBL/GenBank/DDBJ databases">
        <authorList>
            <consortium name="Pathogen Informatics"/>
        </authorList>
    </citation>
    <scope>NUCLEOTIDE SEQUENCE [LARGE SCALE GENOMIC DNA]</scope>
    <source>
        <strain evidence="2 4">2789STDY5834968</strain>
    </source>
</reference>
<evidence type="ECO:0000313" key="3">
    <source>
        <dbReference type="EMBL" id="MCC2747077.1"/>
    </source>
</evidence>
<dbReference type="Pfam" id="PF05598">
    <property type="entry name" value="DUF772"/>
    <property type="match status" value="1"/>
</dbReference>